<evidence type="ECO:0000256" key="1">
    <source>
        <dbReference type="SAM" id="MobiDB-lite"/>
    </source>
</evidence>
<feature type="region of interest" description="Disordered" evidence="1">
    <location>
        <begin position="49"/>
        <end position="100"/>
    </location>
</feature>
<sequence length="132" mass="14463">MPTKRLDSIRNPLAKKPGDGEIVPLTKRNLKPIIDTSFTYTFAPVSPSVVCDSESDSSDDNNQTKSVEFVEPAHNILQTAPTERDTNNTANDNQNQGAHFQDEIIIPTSNETEVAIEVPQNIELSSIKAEVA</sequence>
<evidence type="ECO:0000313" key="3">
    <source>
        <dbReference type="Proteomes" id="UP000708208"/>
    </source>
</evidence>
<dbReference type="Proteomes" id="UP000708208">
    <property type="component" value="Unassembled WGS sequence"/>
</dbReference>
<dbReference type="AlphaFoldDB" id="A0A8J2KAD9"/>
<gene>
    <name evidence="2" type="ORF">AFUS01_LOCUS12448</name>
</gene>
<evidence type="ECO:0000313" key="2">
    <source>
        <dbReference type="EMBL" id="CAG7723355.1"/>
    </source>
</evidence>
<organism evidence="2 3">
    <name type="scientific">Allacma fusca</name>
    <dbReference type="NCBI Taxonomy" id="39272"/>
    <lineage>
        <taxon>Eukaryota</taxon>
        <taxon>Metazoa</taxon>
        <taxon>Ecdysozoa</taxon>
        <taxon>Arthropoda</taxon>
        <taxon>Hexapoda</taxon>
        <taxon>Collembola</taxon>
        <taxon>Symphypleona</taxon>
        <taxon>Sminthuridae</taxon>
        <taxon>Allacma</taxon>
    </lineage>
</organism>
<proteinExistence type="predicted"/>
<reference evidence="2" key="1">
    <citation type="submission" date="2021-06" db="EMBL/GenBank/DDBJ databases">
        <authorList>
            <person name="Hodson N. C."/>
            <person name="Mongue J. A."/>
            <person name="Jaron S. K."/>
        </authorList>
    </citation>
    <scope>NUCLEOTIDE SEQUENCE</scope>
</reference>
<feature type="non-terminal residue" evidence="2">
    <location>
        <position position="1"/>
    </location>
</feature>
<comment type="caution">
    <text evidence="2">The sequence shown here is derived from an EMBL/GenBank/DDBJ whole genome shotgun (WGS) entry which is preliminary data.</text>
</comment>
<feature type="compositionally biased region" description="Low complexity" evidence="1">
    <location>
        <begin position="87"/>
        <end position="98"/>
    </location>
</feature>
<name>A0A8J2KAD9_9HEXA</name>
<dbReference type="EMBL" id="CAJVCH010098272">
    <property type="protein sequence ID" value="CAG7723355.1"/>
    <property type="molecule type" value="Genomic_DNA"/>
</dbReference>
<feature type="region of interest" description="Disordered" evidence="1">
    <location>
        <begin position="1"/>
        <end position="20"/>
    </location>
</feature>
<keyword evidence="3" id="KW-1185">Reference proteome</keyword>
<protein>
    <submittedName>
        <fullName evidence="2">Uncharacterized protein</fullName>
    </submittedName>
</protein>
<accession>A0A8J2KAD9</accession>